<dbReference type="SUPFAM" id="SSF46626">
    <property type="entry name" value="Cytochrome c"/>
    <property type="match status" value="1"/>
</dbReference>
<keyword evidence="10" id="KW-0249">Electron transport</keyword>
<feature type="transmembrane region" description="Helical" evidence="19">
    <location>
        <begin position="21"/>
        <end position="42"/>
    </location>
</feature>
<comment type="similarity">
    <text evidence="2">Belongs to the cytochrome c oxidase subunit 2 family.</text>
</comment>
<keyword evidence="13" id="KW-0186">Copper</keyword>
<keyword evidence="7 19" id="KW-0812">Transmembrane</keyword>
<dbReference type="Proteomes" id="UP000006838">
    <property type="component" value="Chromosome"/>
</dbReference>
<evidence type="ECO:0000313" key="23">
    <source>
        <dbReference type="Proteomes" id="UP000006838"/>
    </source>
</evidence>
<dbReference type="GO" id="GO:0042773">
    <property type="term" value="P:ATP synthesis coupled electron transport"/>
    <property type="evidence" value="ECO:0007669"/>
    <property type="project" value="TreeGrafter"/>
</dbReference>
<keyword evidence="5 18" id="KW-0349">Heme</keyword>
<dbReference type="GO" id="GO:0005507">
    <property type="term" value="F:copper ion binding"/>
    <property type="evidence" value="ECO:0007669"/>
    <property type="project" value="InterPro"/>
</dbReference>
<keyword evidence="4" id="KW-0813">Transport</keyword>
<dbReference type="InterPro" id="IPR001505">
    <property type="entry name" value="Copper_CuA"/>
</dbReference>
<dbReference type="PROSITE" id="PS51007">
    <property type="entry name" value="CYTC"/>
    <property type="match status" value="1"/>
</dbReference>
<feature type="domain" description="Cytochrome c" evidence="21">
    <location>
        <begin position="260"/>
        <end position="352"/>
    </location>
</feature>
<dbReference type="InterPro" id="IPR036909">
    <property type="entry name" value="Cyt_c-like_dom_sf"/>
</dbReference>
<dbReference type="eggNOG" id="COG2010">
    <property type="taxonomic scope" value="Bacteria"/>
</dbReference>
<organism evidence="22 23">
    <name type="scientific">Nitrosococcus oceani (strain ATCC 19707 / BCRC 17464 / JCM 30415 / NCIMB 11848 / C-107)</name>
    <dbReference type="NCBI Taxonomy" id="323261"/>
    <lineage>
        <taxon>Bacteria</taxon>
        <taxon>Pseudomonadati</taxon>
        <taxon>Pseudomonadota</taxon>
        <taxon>Gammaproteobacteria</taxon>
        <taxon>Chromatiales</taxon>
        <taxon>Chromatiaceae</taxon>
        <taxon>Nitrosococcus</taxon>
    </lineage>
</organism>
<evidence type="ECO:0000259" key="20">
    <source>
        <dbReference type="PROSITE" id="PS50857"/>
    </source>
</evidence>
<evidence type="ECO:0000256" key="18">
    <source>
        <dbReference type="PROSITE-ProRule" id="PRU00433"/>
    </source>
</evidence>
<dbReference type="GO" id="GO:0016020">
    <property type="term" value="C:membrane"/>
    <property type="evidence" value="ECO:0007669"/>
    <property type="project" value="UniProtKB-SubCell"/>
</dbReference>
<evidence type="ECO:0000256" key="14">
    <source>
        <dbReference type="ARBA" id="ARBA00023136"/>
    </source>
</evidence>
<dbReference type="GO" id="GO:0016491">
    <property type="term" value="F:oxidoreductase activity"/>
    <property type="evidence" value="ECO:0007669"/>
    <property type="project" value="UniProtKB-KW"/>
</dbReference>
<keyword evidence="8 18" id="KW-0479">Metal-binding</keyword>
<dbReference type="KEGG" id="noc:Noc_1767"/>
<comment type="subcellular location">
    <subcellularLocation>
        <location evidence="1">Membrane</location>
        <topology evidence="1">Multi-pass membrane protein</topology>
    </subcellularLocation>
</comment>
<evidence type="ECO:0000256" key="1">
    <source>
        <dbReference type="ARBA" id="ARBA00004141"/>
    </source>
</evidence>
<evidence type="ECO:0000256" key="17">
    <source>
        <dbReference type="ARBA" id="ARBA00047816"/>
    </source>
</evidence>
<keyword evidence="12 18" id="KW-0408">Iron</keyword>
<dbReference type="eggNOG" id="COG1622">
    <property type="taxonomic scope" value="Bacteria"/>
</dbReference>
<evidence type="ECO:0000256" key="6">
    <source>
        <dbReference type="ARBA" id="ARBA00022660"/>
    </source>
</evidence>
<dbReference type="GO" id="GO:0004129">
    <property type="term" value="F:cytochrome-c oxidase activity"/>
    <property type="evidence" value="ECO:0007669"/>
    <property type="project" value="UniProtKB-EC"/>
</dbReference>
<dbReference type="InterPro" id="IPR034236">
    <property type="entry name" value="CuRO_CcO_Caa3_II"/>
</dbReference>
<dbReference type="EC" id="7.1.1.9" evidence="3"/>
<dbReference type="SUPFAM" id="SSF49503">
    <property type="entry name" value="Cupredoxins"/>
    <property type="match status" value="1"/>
</dbReference>
<dbReference type="Gene3D" id="1.10.287.90">
    <property type="match status" value="1"/>
</dbReference>
<sequence length="352" mass="37795">MLLSIGAVSLKTVRRIRSIRHLLRGNISGAFLGASVLGIMGCEGPQSALNPAGRGAEQIAQLFWWLVAVNTLIWILVVGLAVYAAQLRPGAHPHRRAKLLIIGGGVIFPILVLTIYLTYGLSLMPALLKPADSDDLQIAVSGEQWWWRVRYLSSSGGEVIELANEIRLPLGESVNLLLDSPDVIHSFWVPSLTGKMDMIPGRISRLTLKATKVGVYHGVCAEYCGSAHALMKLDVVVMTPDAFAAWLAAQGQPAAVPQQALAARGQELFQFEGCSACHTIRGTAADGQVGPDLTHVGSRLSLGAGTLPNKPAAFLRWIAHTEKVKPGVHMPAFGMLPEKDLRALAMFLEGLQ</sequence>
<dbReference type="PANTHER" id="PTHR22888:SF9">
    <property type="entry name" value="CYTOCHROME C OXIDASE SUBUNIT 2"/>
    <property type="match status" value="1"/>
</dbReference>
<evidence type="ECO:0000256" key="16">
    <source>
        <dbReference type="ARBA" id="ARBA00031399"/>
    </source>
</evidence>
<dbReference type="STRING" id="323261.Noc_1767"/>
<dbReference type="PANTHER" id="PTHR22888">
    <property type="entry name" value="CYTOCHROME C OXIDASE, SUBUNIT II"/>
    <property type="match status" value="1"/>
</dbReference>
<dbReference type="NCBIfam" id="TIGR02866">
    <property type="entry name" value="CoxB"/>
    <property type="match status" value="1"/>
</dbReference>
<comment type="catalytic activity">
    <reaction evidence="17">
        <text>4 Fe(II)-[cytochrome c] + O2 + 8 H(+)(in) = 4 Fe(III)-[cytochrome c] + 2 H2O + 4 H(+)(out)</text>
        <dbReference type="Rhea" id="RHEA:11436"/>
        <dbReference type="Rhea" id="RHEA-COMP:10350"/>
        <dbReference type="Rhea" id="RHEA-COMP:14399"/>
        <dbReference type="ChEBI" id="CHEBI:15377"/>
        <dbReference type="ChEBI" id="CHEBI:15378"/>
        <dbReference type="ChEBI" id="CHEBI:15379"/>
        <dbReference type="ChEBI" id="CHEBI:29033"/>
        <dbReference type="ChEBI" id="CHEBI:29034"/>
        <dbReference type="EC" id="7.1.1.9"/>
    </reaction>
</comment>
<keyword evidence="22" id="KW-0560">Oxidoreductase</keyword>
<reference evidence="23" key="1">
    <citation type="journal article" date="2006" name="Appl. Environ. Microbiol.">
        <title>Complete genome sequence of the marine, chemolithoautotrophic, ammonia-oxidizing bacterium Nitrosococcus oceani ATCC 19707.</title>
        <authorList>
            <person name="Klotz M.G."/>
            <person name="Arp D.J."/>
            <person name="Chain P.S.G."/>
            <person name="El-Sheikh A.F."/>
            <person name="Hauser L.J."/>
            <person name="Hommes N.G."/>
            <person name="Larimer F.W."/>
            <person name="Malfatti S.A."/>
            <person name="Norton J.M."/>
            <person name="Poret-Peterson A.T."/>
            <person name="Vergez L.M."/>
            <person name="Ward B.B."/>
        </authorList>
    </citation>
    <scope>NUCLEOTIDE SEQUENCE [LARGE SCALE GENOMIC DNA]</scope>
    <source>
        <strain evidence="23">ATCC 19707 / BCRC 17464 / NCIMB 11848 / C-107</strain>
    </source>
</reference>
<evidence type="ECO:0000259" key="21">
    <source>
        <dbReference type="PROSITE" id="PS51007"/>
    </source>
</evidence>
<keyword evidence="6" id="KW-0679">Respiratory chain</keyword>
<dbReference type="PROSITE" id="PS00078">
    <property type="entry name" value="COX2"/>
    <property type="match status" value="1"/>
</dbReference>
<evidence type="ECO:0000256" key="11">
    <source>
        <dbReference type="ARBA" id="ARBA00022989"/>
    </source>
</evidence>
<dbReference type="InterPro" id="IPR036257">
    <property type="entry name" value="Cyt_c_oxidase_su2_TM_sf"/>
</dbReference>
<feature type="transmembrane region" description="Helical" evidence="19">
    <location>
        <begin position="62"/>
        <end position="85"/>
    </location>
</feature>
<evidence type="ECO:0000256" key="2">
    <source>
        <dbReference type="ARBA" id="ARBA00007866"/>
    </source>
</evidence>
<evidence type="ECO:0000256" key="8">
    <source>
        <dbReference type="ARBA" id="ARBA00022723"/>
    </source>
</evidence>
<dbReference type="AlphaFoldDB" id="Q3JAA7"/>
<feature type="domain" description="Cytochrome oxidase subunit II copper A binding" evidence="20">
    <location>
        <begin position="133"/>
        <end position="249"/>
    </location>
</feature>
<dbReference type="Pfam" id="PF00034">
    <property type="entry name" value="Cytochrom_C"/>
    <property type="match status" value="1"/>
</dbReference>
<evidence type="ECO:0000256" key="13">
    <source>
        <dbReference type="ARBA" id="ARBA00023008"/>
    </source>
</evidence>
<evidence type="ECO:0000256" key="3">
    <source>
        <dbReference type="ARBA" id="ARBA00012949"/>
    </source>
</evidence>
<dbReference type="GO" id="GO:0020037">
    <property type="term" value="F:heme binding"/>
    <property type="evidence" value="ECO:0007669"/>
    <property type="project" value="InterPro"/>
</dbReference>
<keyword evidence="23" id="KW-1185">Reference proteome</keyword>
<name>Q3JAA7_NITOC</name>
<evidence type="ECO:0000256" key="4">
    <source>
        <dbReference type="ARBA" id="ARBA00022448"/>
    </source>
</evidence>
<evidence type="ECO:0000313" key="22">
    <source>
        <dbReference type="EMBL" id="ABA58239.1"/>
    </source>
</evidence>
<dbReference type="FunCoup" id="Q3JAA7">
    <property type="interactions" value="232"/>
</dbReference>
<evidence type="ECO:0000256" key="5">
    <source>
        <dbReference type="ARBA" id="ARBA00022617"/>
    </source>
</evidence>
<dbReference type="InterPro" id="IPR045187">
    <property type="entry name" value="CcO_II"/>
</dbReference>
<dbReference type="PROSITE" id="PS50857">
    <property type="entry name" value="COX2_CUA"/>
    <property type="match status" value="1"/>
</dbReference>
<evidence type="ECO:0000256" key="10">
    <source>
        <dbReference type="ARBA" id="ARBA00022982"/>
    </source>
</evidence>
<accession>Q3JAA7</accession>
<dbReference type="InterPro" id="IPR002429">
    <property type="entry name" value="CcO_II-like_C"/>
</dbReference>
<dbReference type="InterPro" id="IPR009056">
    <property type="entry name" value="Cyt_c-like_dom"/>
</dbReference>
<evidence type="ECO:0000256" key="9">
    <source>
        <dbReference type="ARBA" id="ARBA00022967"/>
    </source>
</evidence>
<gene>
    <name evidence="22" type="ordered locus">Noc_1767</name>
</gene>
<keyword evidence="14 19" id="KW-0472">Membrane</keyword>
<dbReference type="InterPro" id="IPR008972">
    <property type="entry name" value="Cupredoxin"/>
</dbReference>
<dbReference type="HOGENOM" id="CLU_036876_1_1_6"/>
<dbReference type="Gene3D" id="2.60.40.420">
    <property type="entry name" value="Cupredoxins - blue copper proteins"/>
    <property type="match status" value="1"/>
</dbReference>
<dbReference type="InterPro" id="IPR014222">
    <property type="entry name" value="Cyt_c_oxidase_su2"/>
</dbReference>
<comment type="function">
    <text evidence="15">Subunits I and II form the functional core of the enzyme complex. Electrons originating in cytochrome c are transferred via heme a and Cu(A) to the binuclear center formed by heme a3 and Cu(B).</text>
</comment>
<dbReference type="InParanoid" id="Q3JAA7"/>
<evidence type="ECO:0000256" key="19">
    <source>
        <dbReference type="SAM" id="Phobius"/>
    </source>
</evidence>
<keyword evidence="9" id="KW-1278">Translocase</keyword>
<evidence type="ECO:0000256" key="15">
    <source>
        <dbReference type="ARBA" id="ARBA00024688"/>
    </source>
</evidence>
<proteinExistence type="inferred from homology"/>
<feature type="transmembrane region" description="Helical" evidence="19">
    <location>
        <begin position="97"/>
        <end position="119"/>
    </location>
</feature>
<dbReference type="CDD" id="cd04213">
    <property type="entry name" value="CuRO_CcO_Caa3_II"/>
    <property type="match status" value="1"/>
</dbReference>
<dbReference type="EMBL" id="CP000127">
    <property type="protein sequence ID" value="ABA58239.1"/>
    <property type="molecule type" value="Genomic_DNA"/>
</dbReference>
<protein>
    <recommendedName>
        <fullName evidence="3">cytochrome-c oxidase</fullName>
        <ecNumber evidence="3">7.1.1.9</ecNumber>
    </recommendedName>
    <alternativeName>
        <fullName evidence="16">Cytochrome aa3 subunit 2</fullName>
    </alternativeName>
</protein>
<evidence type="ECO:0000256" key="7">
    <source>
        <dbReference type="ARBA" id="ARBA00022692"/>
    </source>
</evidence>
<dbReference type="Pfam" id="PF00116">
    <property type="entry name" value="COX2"/>
    <property type="match status" value="1"/>
</dbReference>
<keyword evidence="11 19" id="KW-1133">Transmembrane helix</keyword>
<evidence type="ECO:0000256" key="12">
    <source>
        <dbReference type="ARBA" id="ARBA00023004"/>
    </source>
</evidence>